<dbReference type="Pfam" id="PF07715">
    <property type="entry name" value="Plug"/>
    <property type="match status" value="1"/>
</dbReference>
<dbReference type="Gene3D" id="2.40.170.20">
    <property type="entry name" value="TonB-dependent receptor, beta-barrel domain"/>
    <property type="match status" value="1"/>
</dbReference>
<dbReference type="NCBIfam" id="TIGR04056">
    <property type="entry name" value="OMP_RagA_SusC"/>
    <property type="match status" value="1"/>
</dbReference>
<dbReference type="EMBL" id="LAZR01000080">
    <property type="protein sequence ID" value="KKN94162.1"/>
    <property type="molecule type" value="Genomic_DNA"/>
</dbReference>
<comment type="caution">
    <text evidence="7">The sequence shown here is derived from an EMBL/GenBank/DDBJ whole genome shotgun (WGS) entry which is preliminary data.</text>
</comment>
<reference evidence="7" key="1">
    <citation type="journal article" date="2015" name="Nature">
        <title>Complex archaea that bridge the gap between prokaryotes and eukaryotes.</title>
        <authorList>
            <person name="Spang A."/>
            <person name="Saw J.H."/>
            <person name="Jorgensen S.L."/>
            <person name="Zaremba-Niedzwiedzka K."/>
            <person name="Martijn J."/>
            <person name="Lind A.E."/>
            <person name="van Eijk R."/>
            <person name="Schleper C."/>
            <person name="Guy L."/>
            <person name="Ettema T.J."/>
        </authorList>
    </citation>
    <scope>NUCLEOTIDE SEQUENCE</scope>
</reference>
<keyword evidence="3" id="KW-0812">Transmembrane</keyword>
<dbReference type="Gene3D" id="2.170.130.10">
    <property type="entry name" value="TonB-dependent receptor, plug domain"/>
    <property type="match status" value="1"/>
</dbReference>
<dbReference type="GO" id="GO:0009279">
    <property type="term" value="C:cell outer membrane"/>
    <property type="evidence" value="ECO:0007669"/>
    <property type="project" value="UniProtKB-SubCell"/>
</dbReference>
<evidence type="ECO:0000256" key="2">
    <source>
        <dbReference type="ARBA" id="ARBA00022448"/>
    </source>
</evidence>
<keyword evidence="2" id="KW-0813">Transport</keyword>
<accession>A0A0F9V377</accession>
<organism evidence="7">
    <name type="scientific">marine sediment metagenome</name>
    <dbReference type="NCBI Taxonomy" id="412755"/>
    <lineage>
        <taxon>unclassified sequences</taxon>
        <taxon>metagenomes</taxon>
        <taxon>ecological metagenomes</taxon>
    </lineage>
</organism>
<name>A0A0F9V377_9ZZZZ</name>
<dbReference type="SUPFAM" id="SSF49464">
    <property type="entry name" value="Carboxypeptidase regulatory domain-like"/>
    <property type="match status" value="1"/>
</dbReference>
<evidence type="ECO:0000256" key="5">
    <source>
        <dbReference type="ARBA" id="ARBA00023237"/>
    </source>
</evidence>
<keyword evidence="5" id="KW-0998">Cell outer membrane</keyword>
<dbReference type="InterPro" id="IPR023996">
    <property type="entry name" value="TonB-dep_OMP_SusC/RagA"/>
</dbReference>
<dbReference type="PROSITE" id="PS52016">
    <property type="entry name" value="TONB_DEPENDENT_REC_3"/>
    <property type="match status" value="1"/>
</dbReference>
<dbReference type="InterPro" id="IPR008969">
    <property type="entry name" value="CarboxyPept-like_regulatory"/>
</dbReference>
<evidence type="ECO:0000256" key="4">
    <source>
        <dbReference type="ARBA" id="ARBA00023136"/>
    </source>
</evidence>
<dbReference type="InterPro" id="IPR036942">
    <property type="entry name" value="Beta-barrel_TonB_sf"/>
</dbReference>
<sequence>MKKRNLQWLMFLLLSMFFGVAHAQQKVTGVVSSIDEELLPGVSVVLKGTVTGVSTDFDGVYNIEVPNNDAVLVFSYLGMTTQEVVVGNRTIINMALDFSSEALDEVVVTALGISREKKSLGYSVSEVDGDDITTVTQENALNALNGRVSGVQINSTGGAGSTVSVILRGASSLTTDNQPLYVIDGVPLSSSLTNIGSVGSGTAVDYGGGISDVNPDDIASISVLKGPSAAALYGSRGGNGVILITTKSGKKSKGLGISFSSSNVYETPYKFLEKSNLFANGSRPDPTTSAIDENSSGWVGPELDSGLNVIQWPYTADEIASGVANATPLTSRGKNNAKNFFESAITSTNTIAVENNSDRMNYRMSYTNMRHEGFIPNSDLQRNTFSINSGFDVNDKLKITTSLKYVLSGADNRPSTTDRNANPLQAIYDINPHIDVRDLKDYWLIEGQSQNTPYNFGDDPSEFEFNNPYFVANEINNGFERKRLYGNIQGDYKISDKLSLMLRYAYNDSHEVRETKISSGFNREINGAYGIVNIDGVESNADFLLSYKDKLSENFNFGFSAGGNTRNVSNGIVSTQTKNGGAGLIIPNLFLLSNIASDNIEYSEIQTKERVNSLYALGNISYKDMMYVDATLRNDWSSTLPDNDNSFLYPSVSTSILMNNIFDLGSNVSLLKLRVGWAQAGNDTSAHNLFTILSNSGDWGTASQLTLPEDLKNDKIKAELNTSTEYGVDLSLFKNRLTMDFTYYESDNENQIFQKSLPISSGASSKLFNAGNINSTGFEASLGGTLIEKADFNWNMNLTYSTNKTIITELAEGTDFVKFWGEAKGGAYTWVGEEVGQIIDRDFVRVDDPNSPYHGWPLLDDEGWEDSDRTLSDEDGNRAAPVIGNYNPDFKLGLQTSIQYKNWNLSMNFDWRKGGQFVSQTHRYYESDLQTTRWLDKVIDLSDVGDIPTYIKNNADRFLSPNGEFYPLVGGPTAEYGGFPVDDLNDGVFLPGVIGSYDDDGNFVADQENIGGPGTQYHTYGDNYPWDFTRASTFDADYLKLRQISIGYTFDSEFSHKIGMRNLSLSLFSRNIILWTKAGINIDPESAFQNSGGVLSQGVERFNVQPWAIPVGIKLNASF</sequence>
<dbReference type="InterPro" id="IPR012910">
    <property type="entry name" value="Plug_dom"/>
</dbReference>
<dbReference type="InterPro" id="IPR039426">
    <property type="entry name" value="TonB-dep_rcpt-like"/>
</dbReference>
<evidence type="ECO:0000313" key="7">
    <source>
        <dbReference type="EMBL" id="KKN94162.1"/>
    </source>
</evidence>
<evidence type="ECO:0000256" key="3">
    <source>
        <dbReference type="ARBA" id="ARBA00022692"/>
    </source>
</evidence>
<dbReference type="SUPFAM" id="SSF56935">
    <property type="entry name" value="Porins"/>
    <property type="match status" value="1"/>
</dbReference>
<evidence type="ECO:0000259" key="6">
    <source>
        <dbReference type="Pfam" id="PF07715"/>
    </source>
</evidence>
<keyword evidence="4" id="KW-0472">Membrane</keyword>
<dbReference type="InterPro" id="IPR037066">
    <property type="entry name" value="Plug_dom_sf"/>
</dbReference>
<comment type="subcellular location">
    <subcellularLocation>
        <location evidence="1">Cell outer membrane</location>
        <topology evidence="1">Multi-pass membrane protein</topology>
    </subcellularLocation>
</comment>
<dbReference type="NCBIfam" id="TIGR04057">
    <property type="entry name" value="SusC_RagA_signa"/>
    <property type="match status" value="1"/>
</dbReference>
<proteinExistence type="predicted"/>
<gene>
    <name evidence="7" type="ORF">LCGC14_0189860</name>
</gene>
<protein>
    <recommendedName>
        <fullName evidence="6">TonB-dependent receptor plug domain-containing protein</fullName>
    </recommendedName>
</protein>
<dbReference type="Gene3D" id="2.60.40.1120">
    <property type="entry name" value="Carboxypeptidase-like, regulatory domain"/>
    <property type="match status" value="1"/>
</dbReference>
<dbReference type="InterPro" id="IPR023997">
    <property type="entry name" value="TonB-dep_OMP_SusC/RagA_CS"/>
</dbReference>
<dbReference type="Pfam" id="PF13715">
    <property type="entry name" value="CarbopepD_reg_2"/>
    <property type="match status" value="1"/>
</dbReference>
<feature type="domain" description="TonB-dependent receptor plug" evidence="6">
    <location>
        <begin position="117"/>
        <end position="241"/>
    </location>
</feature>
<evidence type="ECO:0000256" key="1">
    <source>
        <dbReference type="ARBA" id="ARBA00004571"/>
    </source>
</evidence>
<dbReference type="AlphaFoldDB" id="A0A0F9V377"/>